<comment type="caution">
    <text evidence="3">The sequence shown here is derived from an EMBL/GenBank/DDBJ whole genome shotgun (WGS) entry which is preliminary data.</text>
</comment>
<protein>
    <submittedName>
        <fullName evidence="3">Uncharacterized protein</fullName>
    </submittedName>
</protein>
<keyword evidence="4" id="KW-1185">Reference proteome</keyword>
<dbReference type="AlphaFoldDB" id="A0AA88XM64"/>
<keyword evidence="1" id="KW-0175">Coiled coil</keyword>
<reference evidence="3" key="1">
    <citation type="submission" date="2019-08" db="EMBL/GenBank/DDBJ databases">
        <title>The improved chromosome-level genome for the pearl oyster Pinctada fucata martensii using PacBio sequencing and Hi-C.</title>
        <authorList>
            <person name="Zheng Z."/>
        </authorList>
    </citation>
    <scope>NUCLEOTIDE SEQUENCE</scope>
    <source>
        <strain evidence="3">ZZ-2019</strain>
        <tissue evidence="3">Adductor muscle</tissue>
    </source>
</reference>
<organism evidence="3 4">
    <name type="scientific">Pinctada imbricata</name>
    <name type="common">Atlantic pearl-oyster</name>
    <name type="synonym">Pinctada martensii</name>
    <dbReference type="NCBI Taxonomy" id="66713"/>
    <lineage>
        <taxon>Eukaryota</taxon>
        <taxon>Metazoa</taxon>
        <taxon>Spiralia</taxon>
        <taxon>Lophotrochozoa</taxon>
        <taxon>Mollusca</taxon>
        <taxon>Bivalvia</taxon>
        <taxon>Autobranchia</taxon>
        <taxon>Pteriomorphia</taxon>
        <taxon>Pterioida</taxon>
        <taxon>Pterioidea</taxon>
        <taxon>Pteriidae</taxon>
        <taxon>Pinctada</taxon>
    </lineage>
</organism>
<feature type="compositionally biased region" description="Polar residues" evidence="2">
    <location>
        <begin position="511"/>
        <end position="520"/>
    </location>
</feature>
<evidence type="ECO:0000313" key="4">
    <source>
        <dbReference type="Proteomes" id="UP001186944"/>
    </source>
</evidence>
<evidence type="ECO:0000313" key="3">
    <source>
        <dbReference type="EMBL" id="KAK3087952.1"/>
    </source>
</evidence>
<name>A0AA88XM64_PINIB</name>
<feature type="region of interest" description="Disordered" evidence="2">
    <location>
        <begin position="117"/>
        <end position="144"/>
    </location>
</feature>
<dbReference type="PANTHER" id="PTHR47331:SF7">
    <property type="match status" value="1"/>
</dbReference>
<accession>A0AA88XM64</accession>
<gene>
    <name evidence="3" type="ORF">FSP39_012719</name>
</gene>
<dbReference type="PANTHER" id="PTHR47331">
    <property type="entry name" value="PHD-TYPE DOMAIN-CONTAINING PROTEIN"/>
    <property type="match status" value="1"/>
</dbReference>
<proteinExistence type="predicted"/>
<sequence length="563" mass="64388">MELRSTRIMTMSGEEQFQESVLRHTAHLASLQREIDSFVSHFKESGISLSEIPTTSDNLKKLFQKYTLAAEKYDSFLKGDRTQESVAEQETFLHVLESVRKTVNSFIEHINSLQPYTQSGTMQRPASRKSRNSMHTHTSRSSSKLTAALIEQTVKVERARTDIRYAEEEAELLKQEAALKASRNLLTAKKKELETAEKGLDAIKMVLDFNEESDFDNDNFLTTRYVNENVGVDRPPPIQSMDNDHVSPVPVLTSSHRLDPDATPFQPRNEAVQLAKVVVQNQLIPQRLWKFDGEPSRYLTWKHSFQSVMSVNSLMNLDLLINHLGPACKVQCDNIRSTNARDPDRALKEIWERLDLEYGSPEAIDQAIKLRIRNFSSLTESDHRRYYDLYDLAAEVESLKDDSKFGTAFSYFDSTSGINDFVRKLPKRFREKWATHCDRHKTANKVSYVTFSVLIGFLRDLARLRNDPSLMMDNLPQAPSQFSHPRGNTKPRTENNFGQPTEIKVNKVSVEGQSKPTTTSDHLENDKSHVDRCPIHGGNSIHALKDCKRFIKKPYKEKNGLPI</sequence>
<feature type="coiled-coil region" evidence="1">
    <location>
        <begin position="156"/>
        <end position="185"/>
    </location>
</feature>
<feature type="region of interest" description="Disordered" evidence="2">
    <location>
        <begin position="478"/>
        <end position="534"/>
    </location>
</feature>
<feature type="compositionally biased region" description="Basic residues" evidence="2">
    <location>
        <begin position="126"/>
        <end position="138"/>
    </location>
</feature>
<evidence type="ECO:0000256" key="2">
    <source>
        <dbReference type="SAM" id="MobiDB-lite"/>
    </source>
</evidence>
<evidence type="ECO:0000256" key="1">
    <source>
        <dbReference type="SAM" id="Coils"/>
    </source>
</evidence>
<feature type="compositionally biased region" description="Basic and acidic residues" evidence="2">
    <location>
        <begin position="521"/>
        <end position="534"/>
    </location>
</feature>
<dbReference type="EMBL" id="VSWD01000011">
    <property type="protein sequence ID" value="KAK3087952.1"/>
    <property type="molecule type" value="Genomic_DNA"/>
</dbReference>
<dbReference type="Proteomes" id="UP001186944">
    <property type="component" value="Unassembled WGS sequence"/>
</dbReference>